<dbReference type="InterPro" id="IPR051601">
    <property type="entry name" value="Serine_prot/Carboxylest_S33"/>
</dbReference>
<gene>
    <name evidence="7" type="ORF">P4R38_16000</name>
</gene>
<dbReference type="RefSeq" id="WP_275237056.1">
    <property type="nucleotide sequence ID" value="NZ_JARFJC010000013.1"/>
</dbReference>
<organism evidence="7 8">
    <name type="scientific">Luteipulveratus flavus</name>
    <dbReference type="NCBI Taxonomy" id="3031728"/>
    <lineage>
        <taxon>Bacteria</taxon>
        <taxon>Bacillati</taxon>
        <taxon>Actinomycetota</taxon>
        <taxon>Actinomycetes</taxon>
        <taxon>Micrococcales</taxon>
        <taxon>Dermacoccaceae</taxon>
        <taxon>Luteipulveratus</taxon>
    </lineage>
</organism>
<comment type="similarity">
    <text evidence="1">Belongs to the peptidase S33 family.</text>
</comment>
<protein>
    <submittedName>
        <fullName evidence="7">Alpha/beta fold hydrolase</fullName>
    </submittedName>
</protein>
<evidence type="ECO:0000256" key="1">
    <source>
        <dbReference type="ARBA" id="ARBA00010088"/>
    </source>
</evidence>
<dbReference type="Proteomes" id="UP001528912">
    <property type="component" value="Unassembled WGS sequence"/>
</dbReference>
<feature type="compositionally biased region" description="Low complexity" evidence="4">
    <location>
        <begin position="30"/>
        <end position="42"/>
    </location>
</feature>
<proteinExistence type="inferred from homology"/>
<keyword evidence="8" id="KW-1185">Reference proteome</keyword>
<dbReference type="InterPro" id="IPR013595">
    <property type="entry name" value="Pept_S33_TAP-like_C"/>
</dbReference>
<feature type="signal peptide" evidence="5">
    <location>
        <begin position="1"/>
        <end position="24"/>
    </location>
</feature>
<dbReference type="GO" id="GO:0016787">
    <property type="term" value="F:hydrolase activity"/>
    <property type="evidence" value="ECO:0007669"/>
    <property type="project" value="UniProtKB-KW"/>
</dbReference>
<dbReference type="InterPro" id="IPR029058">
    <property type="entry name" value="AB_hydrolase_fold"/>
</dbReference>
<dbReference type="Gene3D" id="3.40.50.1820">
    <property type="entry name" value="alpha/beta hydrolase"/>
    <property type="match status" value="1"/>
</dbReference>
<dbReference type="PROSITE" id="PS51257">
    <property type="entry name" value="PROKAR_LIPOPROTEIN"/>
    <property type="match status" value="1"/>
</dbReference>
<dbReference type="EMBL" id="JAROAV010000040">
    <property type="protein sequence ID" value="MDF8265749.1"/>
    <property type="molecule type" value="Genomic_DNA"/>
</dbReference>
<evidence type="ECO:0000256" key="4">
    <source>
        <dbReference type="SAM" id="MobiDB-lite"/>
    </source>
</evidence>
<feature type="region of interest" description="Disordered" evidence="4">
    <location>
        <begin position="27"/>
        <end position="57"/>
    </location>
</feature>
<evidence type="ECO:0000259" key="6">
    <source>
        <dbReference type="Pfam" id="PF08386"/>
    </source>
</evidence>
<evidence type="ECO:0000313" key="7">
    <source>
        <dbReference type="EMBL" id="MDF8265749.1"/>
    </source>
</evidence>
<feature type="domain" description="Peptidase S33 tripeptidyl aminopeptidase-like C-terminal" evidence="6">
    <location>
        <begin position="429"/>
        <end position="520"/>
    </location>
</feature>
<dbReference type="SUPFAM" id="SSF53474">
    <property type="entry name" value="alpha/beta-Hydrolases"/>
    <property type="match status" value="1"/>
</dbReference>
<feature type="chain" id="PRO_5046508292" evidence="5">
    <location>
        <begin position="25"/>
        <end position="577"/>
    </location>
</feature>
<evidence type="ECO:0000313" key="8">
    <source>
        <dbReference type="Proteomes" id="UP001528912"/>
    </source>
</evidence>
<accession>A0ABT6CCH4</accession>
<evidence type="ECO:0000256" key="2">
    <source>
        <dbReference type="ARBA" id="ARBA00022729"/>
    </source>
</evidence>
<dbReference type="PANTHER" id="PTHR43248:SF29">
    <property type="entry name" value="TRIPEPTIDYL AMINOPEPTIDASE"/>
    <property type="match status" value="1"/>
</dbReference>
<comment type="caution">
    <text evidence="7">The sequence shown here is derived from an EMBL/GenBank/DDBJ whole genome shotgun (WGS) entry which is preliminary data.</text>
</comment>
<evidence type="ECO:0000256" key="3">
    <source>
        <dbReference type="ARBA" id="ARBA00022801"/>
    </source>
</evidence>
<keyword evidence="3 7" id="KW-0378">Hydrolase</keyword>
<evidence type="ECO:0000256" key="5">
    <source>
        <dbReference type="SAM" id="SignalP"/>
    </source>
</evidence>
<keyword evidence="2 5" id="KW-0732">Signal</keyword>
<dbReference type="PANTHER" id="PTHR43248">
    <property type="entry name" value="2-SUCCINYL-6-HYDROXY-2,4-CYCLOHEXADIENE-1-CARBOXYLATE SYNTHASE"/>
    <property type="match status" value="1"/>
</dbReference>
<reference evidence="7 8" key="1">
    <citation type="submission" date="2023-03" db="EMBL/GenBank/DDBJ databases">
        <title>YIM 133296 draft genome.</title>
        <authorList>
            <person name="Xiong L."/>
        </authorList>
    </citation>
    <scope>NUCLEOTIDE SEQUENCE [LARGE SCALE GENOMIC DNA]</scope>
    <source>
        <strain evidence="7 8">YIM 133296</strain>
    </source>
</reference>
<sequence length="577" mass="60833">MTTHPARLAVVGVLALAVAAGSTACQSEDAGPATAATASSPGQGIASGEPHPTPKTADLSAYVSQQVSWSEGTCPSSMRALTLLSSRTACAKVKAPKDYTDPSKGDITLMVARTKAKTPNARILFTNPGGPGGPAARFSALVSQLSPLGRTHDVIGIDPRGTGESTPVSCEPARDTVGDDRQLDRVATAQAAVKKQVSDCVAKHGDYLPYITTDNTARDQDLVRQILGADKADYYGVSAGTWLGARYATLFPQHVGRFVLDSNTNFTGLFSDSFGTQPMSFQRRWDQQFLPWAARHDSTYHLGTTAEAVKGAYENVRKAASEDRLDVFSANAVDHLMAQQLYSDEGFRGAAQLLSQLNAAANGNSAGLDAAKRSVGGGGGAEYTDYREDTTFMAVTCNDTPWDKDQQSYVNTARADGPKYPLLGYGATSPCAYWPYTAPQTTVDLKGAPPMLMIQTELDPATAYEGAVASHQKVPANTRLLSVDNQGNHGALVGTTNGCVSTAGYDFLTQGKLIGQDSVCPAVPLTGEKAVYPVGSTIAGPVLPTADAYAKDKPGMAQQLLQELLQMLVDATRPPTR</sequence>
<dbReference type="Pfam" id="PF08386">
    <property type="entry name" value="Abhydrolase_4"/>
    <property type="match status" value="1"/>
</dbReference>
<name>A0ABT6CCH4_9MICO</name>